<comment type="subcellular location">
    <subcellularLocation>
        <location evidence="1">Membrane</location>
        <topology evidence="1">Multi-pass membrane protein</topology>
    </subcellularLocation>
</comment>
<name>A0ABR4J1T7_9EURO</name>
<evidence type="ECO:0000313" key="7">
    <source>
        <dbReference type="EMBL" id="KAL2833008.1"/>
    </source>
</evidence>
<feature type="transmembrane region" description="Helical" evidence="6">
    <location>
        <begin position="149"/>
        <end position="172"/>
    </location>
</feature>
<dbReference type="SUPFAM" id="SSF103473">
    <property type="entry name" value="MFS general substrate transporter"/>
    <property type="match status" value="1"/>
</dbReference>
<proteinExistence type="predicted"/>
<feature type="transmembrane region" description="Helical" evidence="6">
    <location>
        <begin position="86"/>
        <end position="105"/>
    </location>
</feature>
<organism evidence="7 8">
    <name type="scientific">Aspergillus cavernicola</name>
    <dbReference type="NCBI Taxonomy" id="176166"/>
    <lineage>
        <taxon>Eukaryota</taxon>
        <taxon>Fungi</taxon>
        <taxon>Dikarya</taxon>
        <taxon>Ascomycota</taxon>
        <taxon>Pezizomycotina</taxon>
        <taxon>Eurotiomycetes</taxon>
        <taxon>Eurotiomycetidae</taxon>
        <taxon>Eurotiales</taxon>
        <taxon>Aspergillaceae</taxon>
        <taxon>Aspergillus</taxon>
        <taxon>Aspergillus subgen. Nidulantes</taxon>
    </lineage>
</organism>
<sequence>MSALSGLTNYTPLLIKSFGYTSVQANARASVPIYCSMVFTYVLARIGDRTGHRGPLILLALTWNVIGYACLRTVPVESSKEHKYGVLLAASIGYAAMQIFNISWLSVSCRKPQERSIAMAVLIMAANMAGIAGHQIFHTADSPRYLRGLTAICALAAASWSQAVILNLYYYIIVPRRLKGKVNDD</sequence>
<dbReference type="PANTHER" id="PTHR43791:SF32">
    <property type="entry name" value="MAJOR FACILITATOR SUPERFAMILY (MFS) PROFILE DOMAIN-CONTAINING PROTEIN"/>
    <property type="match status" value="1"/>
</dbReference>
<evidence type="ECO:0000256" key="4">
    <source>
        <dbReference type="ARBA" id="ARBA00022989"/>
    </source>
</evidence>
<keyword evidence="5 6" id="KW-0472">Membrane</keyword>
<evidence type="ECO:0000256" key="6">
    <source>
        <dbReference type="SAM" id="Phobius"/>
    </source>
</evidence>
<feature type="transmembrane region" description="Helical" evidence="6">
    <location>
        <begin position="117"/>
        <end position="137"/>
    </location>
</feature>
<reference evidence="7 8" key="1">
    <citation type="submission" date="2024-07" db="EMBL/GenBank/DDBJ databases">
        <title>Section-level genome sequencing and comparative genomics of Aspergillus sections Usti and Cavernicolus.</title>
        <authorList>
            <consortium name="Lawrence Berkeley National Laboratory"/>
            <person name="Nybo J.L."/>
            <person name="Vesth T.C."/>
            <person name="Theobald S."/>
            <person name="Frisvad J.C."/>
            <person name="Larsen T.O."/>
            <person name="Kjaerboelling I."/>
            <person name="Rothschild-Mancinelli K."/>
            <person name="Lyhne E.K."/>
            <person name="Kogle M.E."/>
            <person name="Barry K."/>
            <person name="Clum A."/>
            <person name="Na H."/>
            <person name="Ledsgaard L."/>
            <person name="Lin J."/>
            <person name="Lipzen A."/>
            <person name="Kuo A."/>
            <person name="Riley R."/>
            <person name="Mondo S."/>
            <person name="LaButti K."/>
            <person name="Haridas S."/>
            <person name="Pangalinan J."/>
            <person name="Salamov A.A."/>
            <person name="Simmons B.A."/>
            <person name="Magnuson J.K."/>
            <person name="Chen J."/>
            <person name="Drula E."/>
            <person name="Henrissat B."/>
            <person name="Wiebenga A."/>
            <person name="Lubbers R.J."/>
            <person name="Gomes A.C."/>
            <person name="Makela M.R."/>
            <person name="Stajich J."/>
            <person name="Grigoriev I.V."/>
            <person name="Mortensen U.H."/>
            <person name="De vries R.P."/>
            <person name="Baker S.E."/>
            <person name="Andersen M.R."/>
        </authorList>
    </citation>
    <scope>NUCLEOTIDE SEQUENCE [LARGE SCALE GENOMIC DNA]</scope>
    <source>
        <strain evidence="7 8">CBS 600.67</strain>
    </source>
</reference>
<evidence type="ECO:0000256" key="5">
    <source>
        <dbReference type="ARBA" id="ARBA00023136"/>
    </source>
</evidence>
<keyword evidence="8" id="KW-1185">Reference proteome</keyword>
<dbReference type="EMBL" id="JBFXLS010000005">
    <property type="protein sequence ID" value="KAL2833008.1"/>
    <property type="molecule type" value="Genomic_DNA"/>
</dbReference>
<keyword evidence="4 6" id="KW-1133">Transmembrane helix</keyword>
<evidence type="ECO:0000256" key="3">
    <source>
        <dbReference type="ARBA" id="ARBA00022692"/>
    </source>
</evidence>
<dbReference type="Proteomes" id="UP001610335">
    <property type="component" value="Unassembled WGS sequence"/>
</dbReference>
<evidence type="ECO:0000256" key="2">
    <source>
        <dbReference type="ARBA" id="ARBA00022448"/>
    </source>
</evidence>
<evidence type="ECO:0000313" key="8">
    <source>
        <dbReference type="Proteomes" id="UP001610335"/>
    </source>
</evidence>
<accession>A0ABR4J1T7</accession>
<evidence type="ECO:0000256" key="1">
    <source>
        <dbReference type="ARBA" id="ARBA00004141"/>
    </source>
</evidence>
<dbReference type="PANTHER" id="PTHR43791">
    <property type="entry name" value="PERMEASE-RELATED"/>
    <property type="match status" value="1"/>
</dbReference>
<comment type="caution">
    <text evidence="7">The sequence shown here is derived from an EMBL/GenBank/DDBJ whole genome shotgun (WGS) entry which is preliminary data.</text>
</comment>
<dbReference type="InterPro" id="IPR036259">
    <property type="entry name" value="MFS_trans_sf"/>
</dbReference>
<keyword evidence="2" id="KW-0813">Transport</keyword>
<gene>
    <name evidence="7" type="ORF">BDW59DRAFT_157149</name>
</gene>
<feature type="transmembrane region" description="Helical" evidence="6">
    <location>
        <begin position="27"/>
        <end position="44"/>
    </location>
</feature>
<feature type="transmembrane region" description="Helical" evidence="6">
    <location>
        <begin position="56"/>
        <end position="74"/>
    </location>
</feature>
<keyword evidence="3 6" id="KW-0812">Transmembrane</keyword>
<dbReference type="Gene3D" id="1.20.1250.20">
    <property type="entry name" value="MFS general substrate transporter like domains"/>
    <property type="match status" value="1"/>
</dbReference>
<protein>
    <submittedName>
        <fullName evidence="7">Major facilitator superfamily domain-containing protein</fullName>
    </submittedName>
</protein>